<evidence type="ECO:0000313" key="3">
    <source>
        <dbReference type="Proteomes" id="UP000095009"/>
    </source>
</evidence>
<name>A0A1E3PNJ6_9ASCO</name>
<dbReference type="OrthoDB" id="4837779at2759"/>
<evidence type="ECO:0000256" key="1">
    <source>
        <dbReference type="SAM" id="MobiDB-lite"/>
    </source>
</evidence>
<dbReference type="Proteomes" id="UP000095009">
    <property type="component" value="Unassembled WGS sequence"/>
</dbReference>
<dbReference type="InterPro" id="IPR012337">
    <property type="entry name" value="RNaseH-like_sf"/>
</dbReference>
<proteinExistence type="predicted"/>
<dbReference type="STRING" id="857566.A0A1E3PNJ6"/>
<dbReference type="SUPFAM" id="SSF53098">
    <property type="entry name" value="Ribonuclease H-like"/>
    <property type="match status" value="1"/>
</dbReference>
<evidence type="ECO:0000313" key="2">
    <source>
        <dbReference type="EMBL" id="ODQ66991.1"/>
    </source>
</evidence>
<feature type="region of interest" description="Disordered" evidence="1">
    <location>
        <begin position="474"/>
        <end position="501"/>
    </location>
</feature>
<feature type="region of interest" description="Disordered" evidence="1">
    <location>
        <begin position="513"/>
        <end position="539"/>
    </location>
</feature>
<feature type="region of interest" description="Disordered" evidence="1">
    <location>
        <begin position="844"/>
        <end position="881"/>
    </location>
</feature>
<dbReference type="EMBL" id="KV454407">
    <property type="protein sequence ID" value="ODQ66991.1"/>
    <property type="molecule type" value="Genomic_DNA"/>
</dbReference>
<accession>A0A1E3PNJ6</accession>
<reference evidence="2 3" key="1">
    <citation type="journal article" date="2016" name="Proc. Natl. Acad. Sci. U.S.A.">
        <title>Comparative genomics of biotechnologically important yeasts.</title>
        <authorList>
            <person name="Riley R."/>
            <person name="Haridas S."/>
            <person name="Wolfe K.H."/>
            <person name="Lopes M.R."/>
            <person name="Hittinger C.T."/>
            <person name="Goeker M."/>
            <person name="Salamov A.A."/>
            <person name="Wisecaver J.H."/>
            <person name="Long T.M."/>
            <person name="Calvey C.H."/>
            <person name="Aerts A.L."/>
            <person name="Barry K.W."/>
            <person name="Choi C."/>
            <person name="Clum A."/>
            <person name="Coughlan A.Y."/>
            <person name="Deshpande S."/>
            <person name="Douglass A.P."/>
            <person name="Hanson S.J."/>
            <person name="Klenk H.-P."/>
            <person name="LaButti K.M."/>
            <person name="Lapidus A."/>
            <person name="Lindquist E.A."/>
            <person name="Lipzen A.M."/>
            <person name="Meier-Kolthoff J.P."/>
            <person name="Ohm R.A."/>
            <person name="Otillar R.P."/>
            <person name="Pangilinan J.L."/>
            <person name="Peng Y."/>
            <person name="Rokas A."/>
            <person name="Rosa C.A."/>
            <person name="Scheuner C."/>
            <person name="Sibirny A.A."/>
            <person name="Slot J.C."/>
            <person name="Stielow J.B."/>
            <person name="Sun H."/>
            <person name="Kurtzman C.P."/>
            <person name="Blackwell M."/>
            <person name="Grigoriev I.V."/>
            <person name="Jeffries T.W."/>
        </authorList>
    </citation>
    <scope>NUCLEOTIDE SEQUENCE [LARGE SCALE GENOMIC DNA]</scope>
    <source>
        <strain evidence="2 3">DSM 6958</strain>
    </source>
</reference>
<organism evidence="2 3">
    <name type="scientific">Nadsonia fulvescens var. elongata DSM 6958</name>
    <dbReference type="NCBI Taxonomy" id="857566"/>
    <lineage>
        <taxon>Eukaryota</taxon>
        <taxon>Fungi</taxon>
        <taxon>Dikarya</taxon>
        <taxon>Ascomycota</taxon>
        <taxon>Saccharomycotina</taxon>
        <taxon>Dipodascomycetes</taxon>
        <taxon>Dipodascales</taxon>
        <taxon>Dipodascales incertae sedis</taxon>
        <taxon>Nadsonia</taxon>
    </lineage>
</organism>
<sequence>MVQSNKTTGDNYSDPIGLTSPEVQIKREPVATEILLGSTGTENELIKANTITLENSVKLERKTHRNSIAMKPIESTTSDPIRQSPSIEETNALPILTPLAKKWNRKFNDSDDDILPIIGLIKTPAGESTNSKSLQSSPAKRLGKLMPKIYQASFIGSTELKLNNDAIIPSSPISSNLLTFKSKSPSKPVELFITPTLALERVIDDNNTVINLSCHDDDDKSIENNLKNVLHETSASENLITTVTEPKKNHYQILNTESKLLDTEKISIQTENPHESDLHKNVPLSSLAAIPFKGEVAKSKKAEFLGNKSEVNIHSKFISDSLNSPSPLKGPLINFSDTISVPIAEVNTTILNAYVQKKGDTDFSPLKSSPPQKERLKSTMTSQKASDSIRIMKTVSNGIDRQPADSLISTKKFNMNTLSIVQNIGNSRIENTLISDQNTKNDIHEEKDAFSTNDTTLDSVVTEKEPFSSNLLISNSATKTSEPGREKFTPVSPVLNDNTNTLKNISNSVQVRSKYTPTKSKHLQEHKKSNKKLKSPVKDSDIRSSLNIGRYMNKQLIIAQQNFSEDQTSYQPTELNNDANSVLVGIKESEINSGTTLKIARQSLIEARLDNVQIISESPSKKAKEIADSEVNPFRKLSTSNRATKYKAESDRLSLPAQVSVVSTEEKTENPTKEALTEQKRKDNMSVTNILEAKVSNKRLEKEQTIEPVSKTPNLRKDETVLEDEISKKSPTHQKGDPVIEPKSMLYLEPGLLEADTEMEPQNNSVDDNDYKGPMKPSFSSNIMKKELTIPRESEKAITKIGQGKETPKKVVNLGTQIDNAGDEPLIEAHSSFNILPKRTSTPSLIRVGPSPAMYRSEHTGLPESADSTKSQDESDDSDDPLAYLFKNRSVLPKVNDNNERDDVALKYHDTETKKTVSINSGEILFNNSSRVLLPIPIVDDVLNKTITSTEEETMVPSNDSGASLLRPDGKNSIVVCSNETSKKNFEQSSKILASPSKLTIQTAPLEENQNNFASVRDIYSSNDSTNAVTPIPKDSLNNSKLLEEKLGQSVLDARRRFLTRASKFLLDHGKVLSTQSTSGINRYKRKISLELAGAIDRHIKRRVLDAGTILSEPSKKNENEDSDNSYLSARTKSYENFLDWVISNLQTADICETSPFLAKVSGLNPGFTTEHVTSQVSHYYNQLKKNLHEELASTCRSLSLALMIIPVEARIDESNKNQTFFLLTFGTWFNEKFETRERIINFEVLSLNINNSALSSLKIANSVYDTLQDLGIREKLLCITYSSGNNIGLYQILSFVAPELSKLYANNSTPTFLSVHDHKNKNAKYKIYSVRSLSDIINELGQKFINKLYSPFSPVSAIPPPSWLAFTNLLQTSFRSPNKEPVIFMRGYNIPNDLTGILRGVLYCYTLNEKKRHEWSTACERVGLLREAGSRLFHKRNLFLESTENFQNAYEILILGRDFKDVIIELTREDRMFRKCQITEAEWSNLPFIVDILDALSGYSALVHQSNRSSIQLYLSTLSNLKQLSSDIGNKNGLFATTPSVVSKAFQNSFGDYVDLHKPKLGFEVCPVIYFGSLLDPNQKLSLIETAAGHNFNEEIISTFVNEFNCVEQTLDSGIKLSTNDTTKSTNKHDLLVALKNYLAVPVPALADTSSRTPGPIMTFWWNNHSNDHPVISLIARDILSISASVEGCFERLVGDEIEFLQLCRPCVDACQPEWLMMLVMLRGEMMV</sequence>
<feature type="region of interest" description="Disordered" evidence="1">
    <location>
        <begin position="760"/>
        <end position="780"/>
    </location>
</feature>
<keyword evidence="3" id="KW-1185">Reference proteome</keyword>
<feature type="region of interest" description="Disordered" evidence="1">
    <location>
        <begin position="361"/>
        <end position="387"/>
    </location>
</feature>
<protein>
    <submittedName>
        <fullName evidence="2">Uncharacterized protein</fullName>
    </submittedName>
</protein>
<gene>
    <name evidence="2" type="ORF">NADFUDRAFT_77039</name>
</gene>